<dbReference type="AlphaFoldDB" id="A0A5B8Z294"/>
<dbReference type="STRING" id="1742359.GCA_001439625_01504"/>
<accession>A0A5B8Z294</accession>
<evidence type="ECO:0000313" key="3">
    <source>
        <dbReference type="Proteomes" id="UP000321555"/>
    </source>
</evidence>
<evidence type="ECO:0000256" key="1">
    <source>
        <dbReference type="SAM" id="SignalP"/>
    </source>
</evidence>
<keyword evidence="3" id="KW-1185">Reference proteome</keyword>
<proteinExistence type="predicted"/>
<protein>
    <submittedName>
        <fullName evidence="2">Uncharacterized protein</fullName>
    </submittedName>
</protein>
<dbReference type="Proteomes" id="UP000321555">
    <property type="component" value="Chromosome"/>
</dbReference>
<feature type="chain" id="PRO_5022776501" evidence="1">
    <location>
        <begin position="27"/>
        <end position="136"/>
    </location>
</feature>
<gene>
    <name evidence="2" type="ORF">FSZ17_07050</name>
</gene>
<dbReference type="RefSeq" id="WP_146846408.1">
    <property type="nucleotide sequence ID" value="NZ_CP042593.1"/>
</dbReference>
<evidence type="ECO:0000313" key="2">
    <source>
        <dbReference type="EMBL" id="QED47018.1"/>
    </source>
</evidence>
<name>A0A5B8Z294_CYTDA</name>
<feature type="signal peptide" evidence="1">
    <location>
        <begin position="1"/>
        <end position="26"/>
    </location>
</feature>
<keyword evidence="1" id="KW-0732">Signal</keyword>
<sequence length="136" mass="15022">MKNNIYNSIVLLFASLLLFVGISTPANDNSTVGNDNLLAFESFKDENIGGSLLYEIALNGHEIFPDGHEIALNGHEIFPDGHEIFPDGHEIALNGHEIFPDGHEIFPDGHEIFPDGHEIFPDGHEIFPDSEIFTVV</sequence>
<dbReference type="KEGG" id="bda:FSZ17_07050"/>
<dbReference type="EMBL" id="CP042593">
    <property type="protein sequence ID" value="QED47018.1"/>
    <property type="molecule type" value="Genomic_DNA"/>
</dbReference>
<organism evidence="2 3">
    <name type="scientific">Cytobacillus dafuensis</name>
    <name type="common">Bacillus dafuensis</name>
    <dbReference type="NCBI Taxonomy" id="1742359"/>
    <lineage>
        <taxon>Bacteria</taxon>
        <taxon>Bacillati</taxon>
        <taxon>Bacillota</taxon>
        <taxon>Bacilli</taxon>
        <taxon>Bacillales</taxon>
        <taxon>Bacillaceae</taxon>
        <taxon>Cytobacillus</taxon>
    </lineage>
</organism>
<reference evidence="3" key="1">
    <citation type="submission" date="2019-08" db="EMBL/GenBank/DDBJ databases">
        <authorList>
            <person name="Zheng X."/>
        </authorList>
    </citation>
    <scope>NUCLEOTIDE SEQUENCE [LARGE SCALE GENOMIC DNA]</scope>
    <source>
        <strain evidence="3">FJAT-25496</strain>
    </source>
</reference>